<protein>
    <recommendedName>
        <fullName evidence="8">Transcription initiation factor TFIID subunit 10</fullName>
    </recommendedName>
</protein>
<dbReference type="Proteomes" id="UP000008141">
    <property type="component" value="Unassembled WGS sequence"/>
</dbReference>
<evidence type="ECO:0000313" key="6">
    <source>
        <dbReference type="EMBL" id="EFN56271.1"/>
    </source>
</evidence>
<gene>
    <name evidence="6" type="ORF">CHLNCDRAFT_145129</name>
</gene>
<reference evidence="6 7" key="1">
    <citation type="journal article" date="2010" name="Plant Cell">
        <title>The Chlorella variabilis NC64A genome reveals adaptation to photosymbiosis, coevolution with viruses, and cryptic sex.</title>
        <authorList>
            <person name="Blanc G."/>
            <person name="Duncan G."/>
            <person name="Agarkova I."/>
            <person name="Borodovsky M."/>
            <person name="Gurnon J."/>
            <person name="Kuo A."/>
            <person name="Lindquist E."/>
            <person name="Lucas S."/>
            <person name="Pangilinan J."/>
            <person name="Polle J."/>
            <person name="Salamov A."/>
            <person name="Terry A."/>
            <person name="Yamada T."/>
            <person name="Dunigan D.D."/>
            <person name="Grigoriev I.V."/>
            <person name="Claverie J.M."/>
            <person name="Van Etten J.L."/>
        </authorList>
    </citation>
    <scope>NUCLEOTIDE SEQUENCE [LARGE SCALE GENOMIC DNA]</scope>
    <source>
        <strain evidence="6 7">NC64A</strain>
    </source>
</reference>
<dbReference type="OMA" id="ALTMHIL"/>
<dbReference type="GO" id="GO:0005669">
    <property type="term" value="C:transcription factor TFIID complex"/>
    <property type="evidence" value="ECO:0007669"/>
    <property type="project" value="TreeGrafter"/>
</dbReference>
<dbReference type="PANTHER" id="PTHR21242:SF0">
    <property type="entry name" value="TRANSCRIPTION INITIATION FACTOR TFIID SUBUNIT 10"/>
    <property type="match status" value="1"/>
</dbReference>
<evidence type="ECO:0008006" key="8">
    <source>
        <dbReference type="Google" id="ProtNLM"/>
    </source>
</evidence>
<accession>E1ZCN1</accession>
<keyword evidence="2" id="KW-0805">Transcription regulation</keyword>
<dbReference type="PRINTS" id="PR01443">
    <property type="entry name" value="TFIID30KDSUB"/>
</dbReference>
<dbReference type="GO" id="GO:0016251">
    <property type="term" value="F:RNA polymerase II general transcription initiation factor activity"/>
    <property type="evidence" value="ECO:0007669"/>
    <property type="project" value="TreeGrafter"/>
</dbReference>
<dbReference type="EMBL" id="GL433842">
    <property type="protein sequence ID" value="EFN56271.1"/>
    <property type="molecule type" value="Genomic_DNA"/>
</dbReference>
<evidence type="ECO:0000256" key="2">
    <source>
        <dbReference type="ARBA" id="ARBA00023015"/>
    </source>
</evidence>
<evidence type="ECO:0000256" key="5">
    <source>
        <dbReference type="ARBA" id="ARBA00025730"/>
    </source>
</evidence>
<dbReference type="OrthoDB" id="154356at2759"/>
<proteinExistence type="inferred from homology"/>
<dbReference type="eggNOG" id="KOG3423">
    <property type="taxonomic scope" value="Eukaryota"/>
</dbReference>
<dbReference type="FunCoup" id="E1ZCN1">
    <property type="interactions" value="1319"/>
</dbReference>
<comment type="subcellular location">
    <subcellularLocation>
        <location evidence="1">Nucleus</location>
    </subcellularLocation>
</comment>
<dbReference type="Pfam" id="PF03540">
    <property type="entry name" value="TAF10"/>
    <property type="match status" value="1"/>
</dbReference>
<dbReference type="AlphaFoldDB" id="E1ZCN1"/>
<evidence type="ECO:0000256" key="4">
    <source>
        <dbReference type="ARBA" id="ARBA00023242"/>
    </source>
</evidence>
<dbReference type="GeneID" id="17355639"/>
<keyword evidence="3" id="KW-0804">Transcription</keyword>
<keyword evidence="4" id="KW-0539">Nucleus</keyword>
<evidence type="ECO:0000313" key="7">
    <source>
        <dbReference type="Proteomes" id="UP000008141"/>
    </source>
</evidence>
<evidence type="ECO:0000256" key="1">
    <source>
        <dbReference type="ARBA" id="ARBA00004123"/>
    </source>
</evidence>
<dbReference type="CDD" id="cd07982">
    <property type="entry name" value="HFD_TAF10"/>
    <property type="match status" value="1"/>
</dbReference>
<dbReference type="GO" id="GO:0006367">
    <property type="term" value="P:transcription initiation at RNA polymerase II promoter"/>
    <property type="evidence" value="ECO:0007669"/>
    <property type="project" value="TreeGrafter"/>
</dbReference>
<organism evidence="7">
    <name type="scientific">Chlorella variabilis</name>
    <name type="common">Green alga</name>
    <dbReference type="NCBI Taxonomy" id="554065"/>
    <lineage>
        <taxon>Eukaryota</taxon>
        <taxon>Viridiplantae</taxon>
        <taxon>Chlorophyta</taxon>
        <taxon>core chlorophytes</taxon>
        <taxon>Trebouxiophyceae</taxon>
        <taxon>Chlorellales</taxon>
        <taxon>Chlorellaceae</taxon>
        <taxon>Chlorella clade</taxon>
        <taxon>Chlorella</taxon>
    </lineage>
</organism>
<dbReference type="GO" id="GO:1990841">
    <property type="term" value="F:promoter-specific chromatin binding"/>
    <property type="evidence" value="ECO:0007669"/>
    <property type="project" value="TreeGrafter"/>
</dbReference>
<sequence length="122" mass="13644">MAGQQQLPAGLKELLAELEDYAPTVPDQVTQHALRQSGYDCKDVRTVRMISVAAQRFVAQVLEEAYNAHKLRQMAPAAKLKEAGYDPKDKRELLTVEDLLKALEEYGVKAGRPPYYTTAKPQ</sequence>
<name>E1ZCN1_CHLVA</name>
<dbReference type="GO" id="GO:0000124">
    <property type="term" value="C:SAGA complex"/>
    <property type="evidence" value="ECO:0007669"/>
    <property type="project" value="TreeGrafter"/>
</dbReference>
<dbReference type="RefSeq" id="XP_005848373.1">
    <property type="nucleotide sequence ID" value="XM_005848311.1"/>
</dbReference>
<keyword evidence="7" id="KW-1185">Reference proteome</keyword>
<dbReference type="InParanoid" id="E1ZCN1"/>
<evidence type="ECO:0000256" key="3">
    <source>
        <dbReference type="ARBA" id="ARBA00023163"/>
    </source>
</evidence>
<dbReference type="KEGG" id="cvr:CHLNCDRAFT_145129"/>
<dbReference type="InterPro" id="IPR003923">
    <property type="entry name" value="TAF10"/>
</dbReference>
<dbReference type="PANTHER" id="PTHR21242">
    <property type="entry name" value="TRANSCRIPTION INITIATION FACTOR TFIID SUBUNIT 10"/>
    <property type="match status" value="1"/>
</dbReference>
<dbReference type="STRING" id="554065.E1ZCN1"/>
<comment type="similarity">
    <text evidence="5">Belongs to the TAF10 family.</text>
</comment>